<accession>A0A0B2A8G2</accession>
<feature type="transmembrane region" description="Helical" evidence="10">
    <location>
        <begin position="106"/>
        <end position="125"/>
    </location>
</feature>
<keyword evidence="13" id="KW-1185">Reference proteome</keyword>
<feature type="transmembrane region" description="Helical" evidence="10">
    <location>
        <begin position="6"/>
        <end position="25"/>
    </location>
</feature>
<keyword evidence="7 10" id="KW-1133">Transmembrane helix</keyword>
<dbReference type="InterPro" id="IPR050095">
    <property type="entry name" value="ECF_ABC_transporter_ATP-bd"/>
</dbReference>
<evidence type="ECO:0000256" key="5">
    <source>
        <dbReference type="ARBA" id="ARBA00022741"/>
    </source>
</evidence>
<dbReference type="Gene3D" id="3.40.50.300">
    <property type="entry name" value="P-loop containing nucleotide triphosphate hydrolases"/>
    <property type="match status" value="2"/>
</dbReference>
<feature type="transmembrane region" description="Helical" evidence="10">
    <location>
        <begin position="687"/>
        <end position="708"/>
    </location>
</feature>
<evidence type="ECO:0000256" key="8">
    <source>
        <dbReference type="ARBA" id="ARBA00023136"/>
    </source>
</evidence>
<name>A0A0B2A8G2_9MICO</name>
<evidence type="ECO:0000313" key="13">
    <source>
        <dbReference type="Proteomes" id="UP000031030"/>
    </source>
</evidence>
<comment type="caution">
    <text evidence="12">The sequence shown here is derived from an EMBL/GenBank/DDBJ whole genome shotgun (WGS) entry which is preliminary data.</text>
</comment>
<dbReference type="SMART" id="SM00382">
    <property type="entry name" value="AAA"/>
    <property type="match status" value="2"/>
</dbReference>
<evidence type="ECO:0000259" key="11">
    <source>
        <dbReference type="PROSITE" id="PS50893"/>
    </source>
</evidence>
<organism evidence="12 13">
    <name type="scientific">Microbacterium mangrovi</name>
    <dbReference type="NCBI Taxonomy" id="1348253"/>
    <lineage>
        <taxon>Bacteria</taxon>
        <taxon>Bacillati</taxon>
        <taxon>Actinomycetota</taxon>
        <taxon>Actinomycetes</taxon>
        <taxon>Micrococcales</taxon>
        <taxon>Microbacteriaceae</taxon>
        <taxon>Microbacterium</taxon>
    </lineage>
</organism>
<feature type="transmembrane region" description="Helical" evidence="10">
    <location>
        <begin position="752"/>
        <end position="784"/>
    </location>
</feature>
<dbReference type="Gene3D" id="1.10.1760.20">
    <property type="match status" value="1"/>
</dbReference>
<dbReference type="SUPFAM" id="SSF52540">
    <property type="entry name" value="P-loop containing nucleoside triphosphate hydrolases"/>
    <property type="match status" value="2"/>
</dbReference>
<feature type="transmembrane region" description="Helical" evidence="10">
    <location>
        <begin position="720"/>
        <end position="740"/>
    </location>
</feature>
<evidence type="ECO:0000256" key="4">
    <source>
        <dbReference type="ARBA" id="ARBA00022692"/>
    </source>
</evidence>
<feature type="domain" description="ABC transporter" evidence="11">
    <location>
        <begin position="428"/>
        <end position="649"/>
    </location>
</feature>
<feature type="compositionally biased region" description="Low complexity" evidence="9">
    <location>
        <begin position="934"/>
        <end position="948"/>
    </location>
</feature>
<dbReference type="AlphaFoldDB" id="A0A0B2A8G2"/>
<keyword evidence="4 10" id="KW-0812">Transmembrane</keyword>
<feature type="region of interest" description="Disordered" evidence="9">
    <location>
        <begin position="934"/>
        <end position="954"/>
    </location>
</feature>
<dbReference type="GO" id="GO:0016887">
    <property type="term" value="F:ATP hydrolysis activity"/>
    <property type="evidence" value="ECO:0007669"/>
    <property type="project" value="InterPro"/>
</dbReference>
<reference evidence="12 13" key="1">
    <citation type="submission" date="2014-11" db="EMBL/GenBank/DDBJ databases">
        <title>Genome sequence of Microbacterium mangrovi MUSC 115(T).</title>
        <authorList>
            <person name="Lee L.-H."/>
        </authorList>
    </citation>
    <scope>NUCLEOTIDE SEQUENCE [LARGE SCALE GENOMIC DNA]</scope>
    <source>
        <strain evidence="12 13">MUSC 115</strain>
    </source>
</reference>
<dbReference type="GO" id="GO:0005524">
    <property type="term" value="F:ATP binding"/>
    <property type="evidence" value="ECO:0007669"/>
    <property type="project" value="UniProtKB-KW"/>
</dbReference>
<evidence type="ECO:0000256" key="6">
    <source>
        <dbReference type="ARBA" id="ARBA00022840"/>
    </source>
</evidence>
<gene>
    <name evidence="12" type="ORF">LK09_09060</name>
</gene>
<dbReference type="PROSITE" id="PS50893">
    <property type="entry name" value="ABC_TRANSPORTER_2"/>
    <property type="match status" value="2"/>
</dbReference>
<dbReference type="STRING" id="1348253.LK09_09060"/>
<feature type="transmembrane region" description="Helical" evidence="10">
    <location>
        <begin position="68"/>
        <end position="85"/>
    </location>
</feature>
<keyword evidence="5" id="KW-0547">Nucleotide-binding</keyword>
<feature type="transmembrane region" description="Helical" evidence="10">
    <location>
        <begin position="816"/>
        <end position="832"/>
    </location>
</feature>
<dbReference type="InterPro" id="IPR017871">
    <property type="entry name" value="ABC_transporter-like_CS"/>
</dbReference>
<protein>
    <submittedName>
        <fullName evidence="12">ABC transporter</fullName>
    </submittedName>
</protein>
<feature type="region of interest" description="Disordered" evidence="9">
    <location>
        <begin position="638"/>
        <end position="680"/>
    </location>
</feature>
<comment type="similarity">
    <text evidence="2">Belongs to the ABC transporter superfamily.</text>
</comment>
<evidence type="ECO:0000256" key="3">
    <source>
        <dbReference type="ARBA" id="ARBA00022448"/>
    </source>
</evidence>
<evidence type="ECO:0000256" key="1">
    <source>
        <dbReference type="ARBA" id="ARBA00004141"/>
    </source>
</evidence>
<feature type="domain" description="ABC transporter" evidence="11">
    <location>
        <begin position="180"/>
        <end position="418"/>
    </location>
</feature>
<dbReference type="InterPro" id="IPR015856">
    <property type="entry name" value="ABC_transpr_CbiO/EcfA_su"/>
</dbReference>
<dbReference type="PROSITE" id="PS00211">
    <property type="entry name" value="ABC_TRANSPORTER_1"/>
    <property type="match status" value="2"/>
</dbReference>
<dbReference type="InterPro" id="IPR027417">
    <property type="entry name" value="P-loop_NTPase"/>
</dbReference>
<dbReference type="GO" id="GO:0042626">
    <property type="term" value="F:ATPase-coupled transmembrane transporter activity"/>
    <property type="evidence" value="ECO:0007669"/>
    <property type="project" value="TreeGrafter"/>
</dbReference>
<dbReference type="InterPro" id="IPR003439">
    <property type="entry name" value="ABC_transporter-like_ATP-bd"/>
</dbReference>
<feature type="compositionally biased region" description="Low complexity" evidence="9">
    <location>
        <begin position="657"/>
        <end position="668"/>
    </location>
</feature>
<evidence type="ECO:0000256" key="7">
    <source>
        <dbReference type="ARBA" id="ARBA00022989"/>
    </source>
</evidence>
<dbReference type="PANTHER" id="PTHR43553">
    <property type="entry name" value="HEAVY METAL TRANSPORTER"/>
    <property type="match status" value="1"/>
</dbReference>
<evidence type="ECO:0000313" key="12">
    <source>
        <dbReference type="EMBL" id="KHK98053.1"/>
    </source>
</evidence>
<keyword evidence="6" id="KW-0067">ATP-binding</keyword>
<evidence type="ECO:0000256" key="9">
    <source>
        <dbReference type="SAM" id="MobiDB-lite"/>
    </source>
</evidence>
<dbReference type="PANTHER" id="PTHR43553:SF24">
    <property type="entry name" value="ENERGY-COUPLING FACTOR TRANSPORTER ATP-BINDING PROTEIN ECFA1"/>
    <property type="match status" value="1"/>
</dbReference>
<sequence length="954" mass="97627">MTFRPGPLRAAAGLAAFFVVARVAYRVLFNGATGTGIVLLPLPAIPLPAPFTWVVLLGPVTVDGLWDAAWSAVPVASVILLFGLVNSLVDVSRGFARLARRGPLHGIARALAVAWSTLPALGQAVRTVHTAQRLRGEKPGPRLLVPVLERTLERASAVANGLELRGFGGSPRDGACERPVAVTDAAFGFGDRTVVRVADLTLPAGSLTVLTGPTGSGKSTLLRALAGLLDHVDGGWSHGSVEVVGHDRRRMPPRDASRLIGVVLQNPREGFCSELVGDEIGLALQLRGVAPAIVAARVGEVAARMGLTPLLSRSVHSLSAGEATLVAIAAAVVEHPILLLVDEPLADLDAAARVRVVAVLESLAHAAGVCVVVAEHRAAPLADAADAWWRIDAGALASAHAPARTPDPFRGERGETRLRAPEGSVPALAASRIRVVHGAVIAVHDASIELAPGEIVALVGPNGAGKSSLLTAIALPARGAEITGRAVLVPDASDDLFTQDTVAAECARADRLSRRAGTPGAVPAADRFATILGLDAGGRADRMPRHPRDLSLGERRCLAIALQLTRSPDALMIDEPTRGLDAAARGEVAVALCQAADAGTAVLLATHDVDFAAALGARILPMCDGVVPAPPRRVVEQAAGAGSTYRTQDEPAPSPVPAAMAPRNPRVAAPRRRNGPAFGTPSPARPWLLTAALVAANLVALAAFTWPLGAAALPAQANAAAPWAALALAPVAVVVAVAALDGAVRSAHTLAYLGVLAAIGTAVRIASAGVGGVEAVFILLVLAGRAFGARFGMLLGVATIALSSTMFGGLGPWTPFQMFACAWVGAGAGLLPRKVRGWAEIGMLCVYGALASYAFGLIMNLWFWPFAIGSGSGISYVPGAPFGQNAASFLLYSLVTSTLTWDTLRAVTTIVGVVVIGRPVLAALRRAKPVAAGRPASSAAPASGIASSNPVPLS</sequence>
<dbReference type="CDD" id="cd16914">
    <property type="entry name" value="EcfT"/>
    <property type="match status" value="1"/>
</dbReference>
<keyword evidence="3" id="KW-0813">Transport</keyword>
<feature type="transmembrane region" description="Helical" evidence="10">
    <location>
        <begin position="37"/>
        <end position="56"/>
    </location>
</feature>
<dbReference type="CDD" id="cd03225">
    <property type="entry name" value="ABC_cobalt_CbiO_domain1"/>
    <property type="match status" value="1"/>
</dbReference>
<feature type="transmembrane region" description="Helical" evidence="10">
    <location>
        <begin position="904"/>
        <end position="924"/>
    </location>
</feature>
<dbReference type="OrthoDB" id="501320at2"/>
<keyword evidence="8 10" id="KW-0472">Membrane</keyword>
<feature type="transmembrane region" description="Helical" evidence="10">
    <location>
        <begin position="791"/>
        <end position="810"/>
    </location>
</feature>
<dbReference type="InterPro" id="IPR003339">
    <property type="entry name" value="ABC/ECF_trnsptr_transmembrane"/>
</dbReference>
<dbReference type="EMBL" id="JTDK01000007">
    <property type="protein sequence ID" value="KHK98053.1"/>
    <property type="molecule type" value="Genomic_DNA"/>
</dbReference>
<evidence type="ECO:0000256" key="2">
    <source>
        <dbReference type="ARBA" id="ARBA00005417"/>
    </source>
</evidence>
<dbReference type="Proteomes" id="UP000031030">
    <property type="component" value="Unassembled WGS sequence"/>
</dbReference>
<evidence type="ECO:0000256" key="10">
    <source>
        <dbReference type="SAM" id="Phobius"/>
    </source>
</evidence>
<feature type="transmembrane region" description="Helical" evidence="10">
    <location>
        <begin position="844"/>
        <end position="864"/>
    </location>
</feature>
<dbReference type="InterPro" id="IPR003593">
    <property type="entry name" value="AAA+_ATPase"/>
</dbReference>
<proteinExistence type="inferred from homology"/>
<comment type="subcellular location">
    <subcellularLocation>
        <location evidence="1">Membrane</location>
        <topology evidence="1">Multi-pass membrane protein</topology>
    </subcellularLocation>
</comment>
<dbReference type="Pfam" id="PF00005">
    <property type="entry name" value="ABC_tran"/>
    <property type="match status" value="2"/>
</dbReference>
<dbReference type="GO" id="GO:0043190">
    <property type="term" value="C:ATP-binding cassette (ABC) transporter complex"/>
    <property type="evidence" value="ECO:0007669"/>
    <property type="project" value="TreeGrafter"/>
</dbReference>